<reference evidence="1 2" key="1">
    <citation type="journal article" date="2007" name="Virus Genes">
        <title>Genomic sequence analysis of a nucleopolyhedrovirus isolated from the diamondback moth, Plutella xylostella.</title>
        <authorList>
            <person name="Harrison R.L."/>
            <person name="Lynn D.E."/>
        </authorList>
    </citation>
    <scope>NUCLEOTIDE SEQUENCE [LARGE SCALE GENOMIC DNA]</scope>
    <source>
        <strain evidence="1">CL3</strain>
    </source>
</reference>
<sequence length="187" mass="21581">MIASINSRTKLNFFHLLVTMFRIYPNNTTVPGRLVGDIIQVRYKDVSHRFLSNYLSLMPNVAIVNEYGPNNQLVIKRKNKSLKSLQDLCLDKIAVSLKKPFRKLKTLHAACLMRDIIFSLGLPSIFNSALLQRKVPQRKVGYVMNSKLERFANCTRGHVVEEKQLQSDLYIDYFCIICALNVFKIKE</sequence>
<dbReference type="EMBL" id="DQ457003">
    <property type="protein sequence ID" value="ABE68470.1"/>
    <property type="molecule type" value="Genomic_DNA"/>
</dbReference>
<evidence type="ECO:0000313" key="2">
    <source>
        <dbReference type="Proteomes" id="UP000240726"/>
    </source>
</evidence>
<organism evidence="1 2">
    <name type="scientific">Plutella xylostella multiple nucleopolyhedrovirus</name>
    <dbReference type="NCBI Taxonomy" id="379891"/>
    <lineage>
        <taxon>Viruses</taxon>
        <taxon>Viruses incertae sedis</taxon>
        <taxon>Naldaviricetes</taxon>
        <taxon>Lefavirales</taxon>
        <taxon>Baculoviridae</taxon>
        <taxon>Alphabaculovirus</taxon>
        <taxon>Alphabaculovirus aucalifornicae</taxon>
    </lineage>
</organism>
<evidence type="ECO:0000313" key="1">
    <source>
        <dbReference type="EMBL" id="ABE68470.1"/>
    </source>
</evidence>
<dbReference type="Pfam" id="PF25303">
    <property type="entry name" value="DUF7879"/>
    <property type="match status" value="1"/>
</dbReference>
<name>Q0GYD8_9ABAC</name>
<protein>
    <submittedName>
        <fullName evidence="1">Uncharacterized protein</fullName>
    </submittedName>
</protein>
<dbReference type="Proteomes" id="UP000240726">
    <property type="component" value="Segment"/>
</dbReference>
<dbReference type="InterPro" id="IPR057201">
    <property type="entry name" value="DUF7879"/>
</dbReference>
<accession>Q0GYD8</accession>
<proteinExistence type="predicted"/>